<keyword evidence="7" id="KW-0812">Transmembrane</keyword>
<evidence type="ECO:0000256" key="1">
    <source>
        <dbReference type="ARBA" id="ARBA00022670"/>
    </source>
</evidence>
<protein>
    <submittedName>
        <fullName evidence="9">Peptidase family M48</fullName>
    </submittedName>
</protein>
<dbReference type="EMBL" id="FXAW01000012">
    <property type="protein sequence ID" value="SMG52734.1"/>
    <property type="molecule type" value="Genomic_DNA"/>
</dbReference>
<dbReference type="Proteomes" id="UP000193804">
    <property type="component" value="Unassembled WGS sequence"/>
</dbReference>
<keyword evidence="10" id="KW-1185">Reference proteome</keyword>
<organism evidence="9 10">
    <name type="scientific">Marivirga sericea</name>
    <dbReference type="NCBI Taxonomy" id="1028"/>
    <lineage>
        <taxon>Bacteria</taxon>
        <taxon>Pseudomonadati</taxon>
        <taxon>Bacteroidota</taxon>
        <taxon>Cytophagia</taxon>
        <taxon>Cytophagales</taxon>
        <taxon>Marivirgaceae</taxon>
        <taxon>Marivirga</taxon>
    </lineage>
</organism>
<keyword evidence="5 6" id="KW-0482">Metalloprotease</keyword>
<comment type="similarity">
    <text evidence="6">Belongs to the peptidase M48 family.</text>
</comment>
<evidence type="ECO:0000256" key="3">
    <source>
        <dbReference type="ARBA" id="ARBA00022801"/>
    </source>
</evidence>
<feature type="transmembrane region" description="Helical" evidence="7">
    <location>
        <begin position="7"/>
        <end position="25"/>
    </location>
</feature>
<evidence type="ECO:0000256" key="6">
    <source>
        <dbReference type="RuleBase" id="RU003983"/>
    </source>
</evidence>
<keyword evidence="4 6" id="KW-0862">Zinc</keyword>
<name>A0A1X7LGV1_9BACT</name>
<dbReference type="OrthoDB" id="9810445at2"/>
<dbReference type="GO" id="GO:0051603">
    <property type="term" value="P:proteolysis involved in protein catabolic process"/>
    <property type="evidence" value="ECO:0007669"/>
    <property type="project" value="TreeGrafter"/>
</dbReference>
<evidence type="ECO:0000256" key="5">
    <source>
        <dbReference type="ARBA" id="ARBA00023049"/>
    </source>
</evidence>
<keyword evidence="7" id="KW-1133">Transmembrane helix</keyword>
<evidence type="ECO:0000256" key="2">
    <source>
        <dbReference type="ARBA" id="ARBA00022723"/>
    </source>
</evidence>
<keyword evidence="2" id="KW-0479">Metal-binding</keyword>
<dbReference type="CDD" id="cd07332">
    <property type="entry name" value="M48C_Oma1_like"/>
    <property type="match status" value="1"/>
</dbReference>
<comment type="cofactor">
    <cofactor evidence="6">
        <name>Zn(2+)</name>
        <dbReference type="ChEBI" id="CHEBI:29105"/>
    </cofactor>
    <text evidence="6">Binds 1 zinc ion per subunit.</text>
</comment>
<feature type="domain" description="Peptidase M48" evidence="8">
    <location>
        <begin position="69"/>
        <end position="236"/>
    </location>
</feature>
<dbReference type="Gene3D" id="3.30.2010.10">
    <property type="entry name" value="Metalloproteases ('zincins'), catalytic domain"/>
    <property type="match status" value="1"/>
</dbReference>
<dbReference type="Pfam" id="PF01435">
    <property type="entry name" value="Peptidase_M48"/>
    <property type="match status" value="1"/>
</dbReference>
<keyword evidence="3 6" id="KW-0378">Hydrolase</keyword>
<reference evidence="10" key="1">
    <citation type="submission" date="2017-04" db="EMBL/GenBank/DDBJ databases">
        <authorList>
            <person name="Varghese N."/>
            <person name="Submissions S."/>
        </authorList>
    </citation>
    <scope>NUCLEOTIDE SEQUENCE [LARGE SCALE GENOMIC DNA]</scope>
    <source>
        <strain evidence="10">DSM 4125</strain>
    </source>
</reference>
<evidence type="ECO:0000259" key="8">
    <source>
        <dbReference type="Pfam" id="PF01435"/>
    </source>
</evidence>
<dbReference type="InterPro" id="IPR001915">
    <property type="entry name" value="Peptidase_M48"/>
</dbReference>
<dbReference type="RefSeq" id="WP_085519116.1">
    <property type="nucleotide sequence ID" value="NZ_FXAW01000012.1"/>
</dbReference>
<accession>A0A1X7LGV1</accession>
<evidence type="ECO:0000256" key="4">
    <source>
        <dbReference type="ARBA" id="ARBA00022833"/>
    </source>
</evidence>
<evidence type="ECO:0000256" key="7">
    <source>
        <dbReference type="SAM" id="Phobius"/>
    </source>
</evidence>
<keyword evidence="7" id="KW-0472">Membrane</keyword>
<dbReference type="AlphaFoldDB" id="A0A1X7LGV1"/>
<dbReference type="PANTHER" id="PTHR22726">
    <property type="entry name" value="METALLOENDOPEPTIDASE OMA1"/>
    <property type="match status" value="1"/>
</dbReference>
<evidence type="ECO:0000313" key="9">
    <source>
        <dbReference type="EMBL" id="SMG52734.1"/>
    </source>
</evidence>
<proteinExistence type="inferred from homology"/>
<evidence type="ECO:0000313" key="10">
    <source>
        <dbReference type="Proteomes" id="UP000193804"/>
    </source>
</evidence>
<keyword evidence="1 6" id="KW-0645">Protease</keyword>
<dbReference type="InterPro" id="IPR051156">
    <property type="entry name" value="Mito/Outer_Membr_Metalloprot"/>
</dbReference>
<dbReference type="PANTHER" id="PTHR22726:SF1">
    <property type="entry name" value="METALLOENDOPEPTIDASE OMA1, MITOCHONDRIAL"/>
    <property type="match status" value="1"/>
</dbReference>
<dbReference type="GO" id="GO:0016020">
    <property type="term" value="C:membrane"/>
    <property type="evidence" value="ECO:0007669"/>
    <property type="project" value="TreeGrafter"/>
</dbReference>
<dbReference type="GO" id="GO:0004222">
    <property type="term" value="F:metalloendopeptidase activity"/>
    <property type="evidence" value="ECO:0007669"/>
    <property type="project" value="InterPro"/>
</dbReference>
<dbReference type="GO" id="GO:0046872">
    <property type="term" value="F:metal ion binding"/>
    <property type="evidence" value="ECO:0007669"/>
    <property type="project" value="UniProtKB-KW"/>
</dbReference>
<sequence length="260" mass="29655">MNRSLRDLAVIVIIASAIWAGFTYFSTTTEQQDLVSLEQEADIADYFNSQIFKEFDSVDVELTDSVMNVIFERLANGMDTVSYDYDIYVLRSDQVNAFTAFNGQLFVFTGLIDQTESPEELAAVLAHELAHAEKRHVVKNLVKEIGLNSLVLIISGGDPVVMQEITKMVVSSGFSRRMEREADEYAIQYLSNAQINPNRLTQFFLKLKQKNREIPEGLEWISSHPALKERIQFVTENASDSVKERPIDLNWEEFKLSLKQ</sequence>
<dbReference type="STRING" id="1028.SAMN05661096_03999"/>
<gene>
    <name evidence="9" type="ORF">SAMN05661096_03999</name>
</gene>